<evidence type="ECO:0000313" key="2">
    <source>
        <dbReference type="EMBL" id="SPQ97595.1"/>
    </source>
</evidence>
<dbReference type="Proteomes" id="UP000290189">
    <property type="component" value="Unassembled WGS sequence"/>
</dbReference>
<reference evidence="2 3" key="1">
    <citation type="submission" date="2018-03" db="EMBL/GenBank/DDBJ databases">
        <authorList>
            <person name="Fogelqvist J."/>
        </authorList>
    </citation>
    <scope>NUCLEOTIDE SEQUENCE [LARGE SCALE GENOMIC DNA]</scope>
</reference>
<feature type="region of interest" description="Disordered" evidence="1">
    <location>
        <begin position="956"/>
        <end position="977"/>
    </location>
</feature>
<proteinExistence type="predicted"/>
<accession>A0A3P3YBQ5</accession>
<feature type="region of interest" description="Disordered" evidence="1">
    <location>
        <begin position="1"/>
        <end position="27"/>
    </location>
</feature>
<protein>
    <submittedName>
        <fullName evidence="2">Uncharacterized protein</fullName>
    </submittedName>
</protein>
<dbReference type="InterPro" id="IPR011989">
    <property type="entry name" value="ARM-like"/>
</dbReference>
<dbReference type="InterPro" id="IPR040144">
    <property type="entry name" value="RAP1GDS1"/>
</dbReference>
<organism evidence="2 3">
    <name type="scientific">Plasmodiophora brassicae</name>
    <name type="common">Clubroot disease agent</name>
    <dbReference type="NCBI Taxonomy" id="37360"/>
    <lineage>
        <taxon>Eukaryota</taxon>
        <taxon>Sar</taxon>
        <taxon>Rhizaria</taxon>
        <taxon>Endomyxa</taxon>
        <taxon>Phytomyxea</taxon>
        <taxon>Plasmodiophorida</taxon>
        <taxon>Plasmodiophoridae</taxon>
        <taxon>Plasmodiophora</taxon>
    </lineage>
</organism>
<dbReference type="AlphaFoldDB" id="A0A3P3YBQ5"/>
<dbReference type="EMBL" id="OVEO01000008">
    <property type="protein sequence ID" value="SPQ97595.1"/>
    <property type="molecule type" value="Genomic_DNA"/>
</dbReference>
<dbReference type="InterPro" id="IPR016024">
    <property type="entry name" value="ARM-type_fold"/>
</dbReference>
<dbReference type="SUPFAM" id="SSF48371">
    <property type="entry name" value="ARM repeat"/>
    <property type="match status" value="2"/>
</dbReference>
<gene>
    <name evidence="2" type="ORF">PLBR_LOCUS4810</name>
</gene>
<sequence>MGDMATVPAPSSTLPAKRGSASGDLQKHAEQVRTMRACIESAGSADQVREHLQTSDFYARTVSIVKSAMLADPATTVAALDLLLAVLDMSRDHIPLFFKRCRSGIDVLARVLVDCANRPSPCIRHVVPVLNTLSATSPGTVLARCAQSLASFWDVHDLHPPDPDLDLDLARLVASIVTRDDLDGHIATLLMSDAVVSTLSCGLIRSCGSLVGEYERTGRVSDPGASASSTFAAALCAIAAAKPDAWPLINLMQSNGSICTIMDAIDVAGSAGRVEAHARLIVLLGFMEIDADSIGKAEVRETLERFVRLETCCREMWAAPGNDDVVSASLNELSEMLAAPLFGEVAICIPDIVKLLINCLGNIDEMVMVPALNATYLFLLACPDAQQQFLDRGGFDALAECLHDYNVEIRVTSMEILSIVAARHPENRSMLQSSGIVKYILELIGQFGRDDDVGVQIVEAGAGVLGLALTETPANQEYMSDHDGVSILLSTIRACIAGEGDIAQTTIDALLLALNNLVYRNRRAQEEFRKHGGFEVAFRLWNDDDDALLASVLNLLVNAIDTCEPNQEMVCTAAFQARMTSLLDGGHAAISCVLLSHATWNHERNQALFSTEAVVELLLKHVASNAKQDQLSLFALMALSNLSYQNSALQDLVAKFDGVAVVHEALVRATQQGDAVTYGAITTALGNVVHRHDVNGTALVGLGGVDLLLTYITDNDDDDTSEFGALGSSAFLTIVQMGETSLTHILQVLKTGKAPAVTGNACAGAPDDGMDPLIPYLTALNGIIYLSPAMAEFVIRSEGLATIVGLLRHESKRALAGYILFILVNLTVSQQKPVQARARSEGAFDALESCLRWLGAGEPDDDDAAFSRGEIRRVIYQVLDNLLTGNTSNTREFLSRTLMIETLLSDCGELTGARRNATALPEAAEVLLTLCEQPRATDAIGVDRVRPLLEIIQQRTSSQTMHDKAQHLLQQISGRRH</sequence>
<evidence type="ECO:0000256" key="1">
    <source>
        <dbReference type="SAM" id="MobiDB-lite"/>
    </source>
</evidence>
<evidence type="ECO:0000313" key="3">
    <source>
        <dbReference type="Proteomes" id="UP000290189"/>
    </source>
</evidence>
<dbReference type="GO" id="GO:0005085">
    <property type="term" value="F:guanyl-nucleotide exchange factor activity"/>
    <property type="evidence" value="ECO:0007669"/>
    <property type="project" value="InterPro"/>
</dbReference>
<dbReference type="PANTHER" id="PTHR10957">
    <property type="entry name" value="RAP1 GTPASE-GDP DISSOCIATION STIMULATOR 1"/>
    <property type="match status" value="1"/>
</dbReference>
<name>A0A3P3YBQ5_PLABS</name>
<keyword evidence="2" id="KW-0496">Mitochondrion</keyword>
<dbReference type="Gene3D" id="1.25.10.10">
    <property type="entry name" value="Leucine-rich Repeat Variant"/>
    <property type="match status" value="4"/>
</dbReference>
<feature type="compositionally biased region" description="Polar residues" evidence="1">
    <location>
        <begin position="968"/>
        <end position="977"/>
    </location>
</feature>
<geneLocation type="mitochondrion" evidence="2"/>